<accession>A0A7X3MRW3</accession>
<feature type="transmembrane region" description="Helical" evidence="8">
    <location>
        <begin position="153"/>
        <end position="173"/>
    </location>
</feature>
<keyword evidence="7 8" id="KW-0472">Membrane</keyword>
<feature type="transmembrane region" description="Helical" evidence="8">
    <location>
        <begin position="88"/>
        <end position="109"/>
    </location>
</feature>
<feature type="transmembrane region" description="Helical" evidence="8">
    <location>
        <begin position="209"/>
        <end position="231"/>
    </location>
</feature>
<evidence type="ECO:0000256" key="3">
    <source>
        <dbReference type="ARBA" id="ARBA00022448"/>
    </source>
</evidence>
<keyword evidence="4" id="KW-1003">Cell membrane</keyword>
<evidence type="ECO:0000256" key="2">
    <source>
        <dbReference type="ARBA" id="ARBA00010145"/>
    </source>
</evidence>
<evidence type="ECO:0000256" key="7">
    <source>
        <dbReference type="ARBA" id="ARBA00023136"/>
    </source>
</evidence>
<evidence type="ECO:0000256" key="6">
    <source>
        <dbReference type="ARBA" id="ARBA00022989"/>
    </source>
</evidence>
<reference evidence="9 10" key="2">
    <citation type="submission" date="2020-01" db="EMBL/GenBank/DDBJ databases">
        <title>Microvirga sp. nov., an arsenate reduction bacterium isolated from Tibet hotspring sediments.</title>
        <authorList>
            <person name="Xian W.-D."/>
            <person name="Li W.-J."/>
        </authorList>
    </citation>
    <scope>NUCLEOTIDE SEQUENCE [LARGE SCALE GENOMIC DNA]</scope>
    <source>
        <strain evidence="9 10">KCTC 23863</strain>
    </source>
</reference>
<dbReference type="GO" id="GO:0005886">
    <property type="term" value="C:plasma membrane"/>
    <property type="evidence" value="ECO:0007669"/>
    <property type="project" value="UniProtKB-SubCell"/>
</dbReference>
<feature type="transmembrane region" description="Helical" evidence="8">
    <location>
        <begin position="121"/>
        <end position="141"/>
    </location>
</feature>
<feature type="transmembrane region" description="Helical" evidence="8">
    <location>
        <begin position="179"/>
        <end position="197"/>
    </location>
</feature>
<evidence type="ECO:0000256" key="5">
    <source>
        <dbReference type="ARBA" id="ARBA00022692"/>
    </source>
</evidence>
<dbReference type="AlphaFoldDB" id="A0A7X3MRW3"/>
<keyword evidence="6 8" id="KW-1133">Transmembrane helix</keyword>
<dbReference type="PANTHER" id="PTHR36838:SF1">
    <property type="entry name" value="SLR1864 PROTEIN"/>
    <property type="match status" value="1"/>
</dbReference>
<dbReference type="GO" id="GO:0055085">
    <property type="term" value="P:transmembrane transport"/>
    <property type="evidence" value="ECO:0007669"/>
    <property type="project" value="InterPro"/>
</dbReference>
<dbReference type="OrthoDB" id="3238001at2"/>
<dbReference type="PANTHER" id="PTHR36838">
    <property type="entry name" value="AUXIN EFFLUX CARRIER FAMILY PROTEIN"/>
    <property type="match status" value="1"/>
</dbReference>
<keyword evidence="3" id="KW-0813">Transport</keyword>
<evidence type="ECO:0000313" key="9">
    <source>
        <dbReference type="EMBL" id="MXQ12102.1"/>
    </source>
</evidence>
<evidence type="ECO:0000256" key="4">
    <source>
        <dbReference type="ARBA" id="ARBA00022475"/>
    </source>
</evidence>
<organism evidence="9 10">
    <name type="scientific">Microvirga makkahensis</name>
    <dbReference type="NCBI Taxonomy" id="1128670"/>
    <lineage>
        <taxon>Bacteria</taxon>
        <taxon>Pseudomonadati</taxon>
        <taxon>Pseudomonadota</taxon>
        <taxon>Alphaproteobacteria</taxon>
        <taxon>Hyphomicrobiales</taxon>
        <taxon>Methylobacteriaceae</taxon>
        <taxon>Microvirga</taxon>
    </lineage>
</organism>
<dbReference type="Proteomes" id="UP000436483">
    <property type="component" value="Unassembled WGS sequence"/>
</dbReference>
<dbReference type="EMBL" id="WURB01000007">
    <property type="protein sequence ID" value="MXQ12102.1"/>
    <property type="molecule type" value="Genomic_DNA"/>
</dbReference>
<dbReference type="InterPro" id="IPR004776">
    <property type="entry name" value="Mem_transp_PIN-like"/>
</dbReference>
<comment type="subcellular location">
    <subcellularLocation>
        <location evidence="1">Cell membrane</location>
        <topology evidence="1">Multi-pass membrane protein</topology>
    </subcellularLocation>
</comment>
<feature type="transmembrane region" description="Helical" evidence="8">
    <location>
        <begin position="6"/>
        <end position="25"/>
    </location>
</feature>
<dbReference type="RefSeq" id="WP_160884690.1">
    <property type="nucleotide sequence ID" value="NZ_WURB01000007.1"/>
</dbReference>
<dbReference type="Gene3D" id="1.20.1530.20">
    <property type="match status" value="1"/>
</dbReference>
<comment type="caution">
    <text evidence="9">The sequence shown here is derived from an EMBL/GenBank/DDBJ whole genome shotgun (WGS) entry which is preliminary data.</text>
</comment>
<dbReference type="InterPro" id="IPR038770">
    <property type="entry name" value="Na+/solute_symporter_sf"/>
</dbReference>
<protein>
    <submittedName>
        <fullName evidence="9">AEC family transporter</fullName>
    </submittedName>
</protein>
<comment type="similarity">
    <text evidence="2">Belongs to the auxin efflux carrier (TC 2.A.69) family.</text>
</comment>
<evidence type="ECO:0000256" key="8">
    <source>
        <dbReference type="SAM" id="Phobius"/>
    </source>
</evidence>
<name>A0A7X3MRW3_9HYPH</name>
<dbReference type="Pfam" id="PF03547">
    <property type="entry name" value="Mem_trans"/>
    <property type="match status" value="1"/>
</dbReference>
<evidence type="ECO:0000256" key="1">
    <source>
        <dbReference type="ARBA" id="ARBA00004651"/>
    </source>
</evidence>
<gene>
    <name evidence="9" type="ORF">GR328_11615</name>
</gene>
<proteinExistence type="inferred from homology"/>
<keyword evidence="10" id="KW-1185">Reference proteome</keyword>
<evidence type="ECO:0000313" key="10">
    <source>
        <dbReference type="Proteomes" id="UP000436483"/>
    </source>
</evidence>
<keyword evidence="5 8" id="KW-0812">Transmembrane</keyword>
<sequence>MGIAAATGTAIVLFVGVGAFLLTIFGLRLRTFLPSIAFPNAGNLGLPLSFYAFGTEGLGYAIAFFSMSSVANYTLGQAIAAGQANWRGLLRLPILYAVAIGILLTFTGIELPRWAKATVGLIGDMTVPLMLLMLGSSLSLLKVTAFWRAALVSSIRIGCGAAVGIAVAALFGLNGSMKAVLILQCANPVAVYNYLFAQRWNNQPEEVAGVVMLSTLLSIVTIPLLLGWLLAGS</sequence>
<reference evidence="9 10" key="1">
    <citation type="submission" date="2019-12" db="EMBL/GenBank/DDBJ databases">
        <authorList>
            <person name="Yuan C.-G."/>
        </authorList>
    </citation>
    <scope>NUCLEOTIDE SEQUENCE [LARGE SCALE GENOMIC DNA]</scope>
    <source>
        <strain evidence="9 10">KCTC 23863</strain>
    </source>
</reference>